<accession>A0A2U9IEQ8</accession>
<feature type="binding site" description="in other chain" evidence="7">
    <location>
        <position position="189"/>
    </location>
    <ligand>
        <name>IMP</name>
        <dbReference type="ChEBI" id="CHEBI:58053"/>
        <note>ligand shared between dimeric partners</note>
    </ligand>
</feature>
<dbReference type="GO" id="GO:0005525">
    <property type="term" value="F:GTP binding"/>
    <property type="evidence" value="ECO:0007669"/>
    <property type="project" value="UniProtKB-UniRule"/>
</dbReference>
<evidence type="ECO:0000256" key="5">
    <source>
        <dbReference type="ARBA" id="ARBA00022842"/>
    </source>
</evidence>
<proteinExistence type="inferred from homology"/>
<dbReference type="Pfam" id="PF00709">
    <property type="entry name" value="Adenylsucc_synt"/>
    <property type="match status" value="2"/>
</dbReference>
<evidence type="ECO:0000256" key="7">
    <source>
        <dbReference type="HAMAP-Rule" id="MF_00011"/>
    </source>
</evidence>
<dbReference type="GO" id="GO:0046040">
    <property type="term" value="P:IMP metabolic process"/>
    <property type="evidence" value="ECO:0007669"/>
    <property type="project" value="TreeGrafter"/>
</dbReference>
<dbReference type="OrthoDB" id="372247at2157"/>
<feature type="binding site" evidence="7">
    <location>
        <position position="136"/>
    </location>
    <ligand>
        <name>IMP</name>
        <dbReference type="ChEBI" id="CHEBI:58053"/>
        <note>ligand shared between dimeric partners</note>
    </ligand>
</feature>
<keyword evidence="4 7" id="KW-0658">Purine biosynthesis</keyword>
<dbReference type="Gene3D" id="3.90.170.10">
    <property type="entry name" value="Adenylosuccinate Synthetase, subunit A, domain 3"/>
    <property type="match status" value="2"/>
</dbReference>
<feature type="active site" description="Proton acceptor" evidence="7">
    <location>
        <position position="12"/>
    </location>
</feature>
<dbReference type="KEGG" id="abri:DFR85_07645"/>
<dbReference type="GO" id="GO:0004019">
    <property type="term" value="F:adenylosuccinate synthase activity"/>
    <property type="evidence" value="ECO:0007669"/>
    <property type="project" value="UniProtKB-UniRule"/>
</dbReference>
<comment type="catalytic activity">
    <reaction evidence="7">
        <text>IMP + L-aspartate + GTP = N(6)-(1,2-dicarboxyethyl)-AMP + GDP + phosphate + 2 H(+)</text>
        <dbReference type="Rhea" id="RHEA:15753"/>
        <dbReference type="ChEBI" id="CHEBI:15378"/>
        <dbReference type="ChEBI" id="CHEBI:29991"/>
        <dbReference type="ChEBI" id="CHEBI:37565"/>
        <dbReference type="ChEBI" id="CHEBI:43474"/>
        <dbReference type="ChEBI" id="CHEBI:57567"/>
        <dbReference type="ChEBI" id="CHEBI:58053"/>
        <dbReference type="ChEBI" id="CHEBI:58189"/>
        <dbReference type="EC" id="6.3.4.4"/>
    </reaction>
</comment>
<feature type="binding site" description="in other chain" evidence="7">
    <location>
        <begin position="12"/>
        <end position="15"/>
    </location>
    <ligand>
        <name>IMP</name>
        <dbReference type="ChEBI" id="CHEBI:58053"/>
        <note>ligand shared between dimeric partners</note>
    </ligand>
</feature>
<feature type="binding site" evidence="7">
    <location>
        <begin position="11"/>
        <end position="17"/>
    </location>
    <ligand>
        <name>GTP</name>
        <dbReference type="ChEBI" id="CHEBI:37565"/>
    </ligand>
</feature>
<feature type="binding site" evidence="7">
    <location>
        <begin position="247"/>
        <end position="253"/>
    </location>
    <ligand>
        <name>substrate</name>
    </ligand>
</feature>
<feature type="binding site" description="in other chain" evidence="7">
    <location>
        <position position="174"/>
    </location>
    <ligand>
        <name>IMP</name>
        <dbReference type="ChEBI" id="CHEBI:58053"/>
        <note>ligand shared between dimeric partners</note>
    </ligand>
</feature>
<comment type="cofactor">
    <cofactor evidence="7">
        <name>Mg(2+)</name>
        <dbReference type="ChEBI" id="CHEBI:18420"/>
    </cofactor>
    <text evidence="7">Binds 1 Mg(2+) ion per subunit.</text>
</comment>
<name>A0A2U9IEQ8_9CREN</name>
<dbReference type="Proteomes" id="UP000248044">
    <property type="component" value="Chromosome"/>
</dbReference>
<dbReference type="InterPro" id="IPR042111">
    <property type="entry name" value="Adenylosuccinate_synth_dom3"/>
</dbReference>
<dbReference type="EMBL" id="CP029289">
    <property type="protein sequence ID" value="AWR94485.1"/>
    <property type="molecule type" value="Genomic_DNA"/>
</dbReference>
<feature type="binding site" evidence="7">
    <location>
        <begin position="279"/>
        <end position="281"/>
    </location>
    <ligand>
        <name>GTP</name>
        <dbReference type="ChEBI" id="CHEBI:37565"/>
    </ligand>
</feature>
<feature type="binding site" evidence="7">
    <location>
        <begin position="40"/>
        <end position="42"/>
    </location>
    <ligand>
        <name>GTP</name>
        <dbReference type="ChEBI" id="CHEBI:37565"/>
    </ligand>
</feature>
<dbReference type="RefSeq" id="WP_110270366.1">
    <property type="nucleotide sequence ID" value="NZ_CP029289.2"/>
</dbReference>
<feature type="active site" description="Proton donor" evidence="7">
    <location>
        <position position="41"/>
    </location>
</feature>
<feature type="binding site" evidence="7">
    <location>
        <begin position="319"/>
        <end position="321"/>
    </location>
    <ligand>
        <name>GTP</name>
        <dbReference type="ChEBI" id="CHEBI:37565"/>
    </ligand>
</feature>
<comment type="function">
    <text evidence="7">Plays an important role in the de novo pathway of purine nucleotide biosynthesis. Catalyzes the first committed step in the biosynthesis of AMP from IMP.</text>
</comment>
<dbReference type="InterPro" id="IPR042109">
    <property type="entry name" value="Adenylosuccinate_synth_dom1"/>
</dbReference>
<evidence type="ECO:0000256" key="6">
    <source>
        <dbReference type="ARBA" id="ARBA00023134"/>
    </source>
</evidence>
<dbReference type="PANTHER" id="PTHR11846:SF0">
    <property type="entry name" value="ADENYLOSUCCINATE SYNTHETASE"/>
    <property type="match status" value="1"/>
</dbReference>
<dbReference type="NCBIfam" id="NF003295">
    <property type="entry name" value="PRK04293.1"/>
    <property type="match status" value="1"/>
</dbReference>
<dbReference type="HAMAP" id="MF_00011">
    <property type="entry name" value="Adenylosucc_synth"/>
    <property type="match status" value="1"/>
</dbReference>
<dbReference type="SUPFAM" id="SSF52540">
    <property type="entry name" value="P-loop containing nucleoside triphosphate hydrolases"/>
    <property type="match status" value="1"/>
</dbReference>
<dbReference type="AlphaFoldDB" id="A0A2U9IEQ8"/>
<dbReference type="Gene3D" id="3.40.440.10">
    <property type="entry name" value="Adenylosuccinate Synthetase, subunit A, domain 1"/>
    <property type="match status" value="2"/>
</dbReference>
<keyword evidence="5 7" id="KW-0460">Magnesium</keyword>
<keyword evidence="6 7" id="KW-0342">GTP-binding</keyword>
<dbReference type="InterPro" id="IPR042110">
    <property type="entry name" value="Adenylosuccinate_synth_dom2"/>
</dbReference>
<keyword evidence="9" id="KW-1185">Reference proteome</keyword>
<evidence type="ECO:0000256" key="4">
    <source>
        <dbReference type="ARBA" id="ARBA00022755"/>
    </source>
</evidence>
<comment type="subcellular location">
    <subcellularLocation>
        <location evidence="7">Cytoplasm</location>
    </subcellularLocation>
</comment>
<feature type="binding site" evidence="7">
    <location>
        <position position="12"/>
    </location>
    <ligand>
        <name>Mg(2+)</name>
        <dbReference type="ChEBI" id="CHEBI:18420"/>
    </ligand>
</feature>
<dbReference type="EC" id="6.3.4.4" evidence="7"/>
<comment type="subunit">
    <text evidence="7">Homodimer.</text>
</comment>
<feature type="binding site" evidence="7">
    <location>
        <position position="253"/>
    </location>
    <ligand>
        <name>GTP</name>
        <dbReference type="ChEBI" id="CHEBI:37565"/>
    </ligand>
</feature>
<gene>
    <name evidence="7" type="primary">purA</name>
    <name evidence="8" type="ORF">DFR85_07645</name>
</gene>
<evidence type="ECO:0000256" key="3">
    <source>
        <dbReference type="ARBA" id="ARBA00022741"/>
    </source>
</evidence>
<organism evidence="8 9">
    <name type="scientific">Acidianus brierleyi</name>
    <dbReference type="NCBI Taxonomy" id="41673"/>
    <lineage>
        <taxon>Archaea</taxon>
        <taxon>Thermoproteota</taxon>
        <taxon>Thermoprotei</taxon>
        <taxon>Sulfolobales</taxon>
        <taxon>Sulfolobaceae</taxon>
        <taxon>Acidianus</taxon>
    </lineage>
</organism>
<evidence type="ECO:0000313" key="8">
    <source>
        <dbReference type="EMBL" id="AWR94485.1"/>
    </source>
</evidence>
<dbReference type="GO" id="GO:0000287">
    <property type="term" value="F:magnesium ion binding"/>
    <property type="evidence" value="ECO:0007669"/>
    <property type="project" value="UniProtKB-UniRule"/>
</dbReference>
<evidence type="ECO:0000256" key="1">
    <source>
        <dbReference type="ARBA" id="ARBA00022598"/>
    </source>
</evidence>
<keyword evidence="3 7" id="KW-0547">Nucleotide-binding</keyword>
<keyword evidence="1 7" id="KW-0436">Ligase</keyword>
<keyword evidence="2 7" id="KW-0479">Metal-binding</keyword>
<dbReference type="Gene3D" id="1.10.300.10">
    <property type="entry name" value="Adenylosuccinate Synthetase, subunit A, domain 2"/>
    <property type="match status" value="2"/>
</dbReference>
<comment type="similarity">
    <text evidence="7">Belongs to the adenylosuccinate synthetase family.</text>
</comment>
<dbReference type="SMART" id="SM00788">
    <property type="entry name" value="Adenylsucc_synt"/>
    <property type="match status" value="1"/>
</dbReference>
<dbReference type="InterPro" id="IPR027417">
    <property type="entry name" value="P-loop_NTPase"/>
</dbReference>
<comment type="pathway">
    <text evidence="7">Purine metabolism; AMP biosynthesis via de novo pathway; AMP from IMP: step 1/2.</text>
</comment>
<feature type="binding site" description="in other chain" evidence="7">
    <location>
        <begin position="38"/>
        <end position="41"/>
    </location>
    <ligand>
        <name>IMP</name>
        <dbReference type="ChEBI" id="CHEBI:58053"/>
        <note>ligand shared between dimeric partners</note>
    </ligand>
</feature>
<dbReference type="InterPro" id="IPR001114">
    <property type="entry name" value="Adenylosuccinate_synthetase"/>
</dbReference>
<evidence type="ECO:0000256" key="2">
    <source>
        <dbReference type="ARBA" id="ARBA00022723"/>
    </source>
</evidence>
<dbReference type="GO" id="GO:0005737">
    <property type="term" value="C:cytoplasm"/>
    <property type="evidence" value="ECO:0007669"/>
    <property type="project" value="UniProtKB-SubCell"/>
</dbReference>
<evidence type="ECO:0000313" key="9">
    <source>
        <dbReference type="Proteomes" id="UP000248044"/>
    </source>
</evidence>
<protein>
    <recommendedName>
        <fullName evidence="7">Adenylosuccinate synthetase</fullName>
        <shortName evidence="7">AMPSase</shortName>
        <shortName evidence="7">AdSS</shortName>
        <ecNumber evidence="7">6.3.4.4</ecNumber>
    </recommendedName>
    <alternativeName>
        <fullName evidence="7">IMP--aspartate ligase</fullName>
    </alternativeName>
</protein>
<keyword evidence="7" id="KW-0963">Cytoplasm</keyword>
<reference evidence="8 9" key="1">
    <citation type="submission" date="2018-05" db="EMBL/GenBank/DDBJ databases">
        <title>Complete Genome Sequences of Extremely Thermoacidophilic, Metal-Mobilizing Type-Strain Members of the Archaeal Family Sulfolobaceae: Acidianus brierleyi DSM-1651T, Acidianus sulfidivorans DSM-18786T, Metallosphaera hakonensis DSM-7519T, and Metallosphaera prunae DSM-10039T.</title>
        <authorList>
            <person name="Counts J.A."/>
            <person name="Kelly R.M."/>
        </authorList>
    </citation>
    <scope>NUCLEOTIDE SEQUENCE [LARGE SCALE GENOMIC DNA]</scope>
    <source>
        <strain evidence="8 9">DSM 1651</strain>
    </source>
</reference>
<dbReference type="GeneID" id="36832019"/>
<sequence>MLDILVGGFYGDEGKGKIASYLGINDSPNYAVRTGSINAGHTVVFNNKTWKIRILPSAFVNKSTKLVLAPGALTSLEQLFNEIKSTDSDNRVIIDSHVGIITDKEIKDERNDENLMKMVGSTGQGVGYAEARRILRILKLAKDYKELENYIANVPDMLIDELQKDSRILIEGTQGTFLSLYHGEYPYVTSRNSTASGVLSEIGIGPKYVNNIIVVFKSFVTRVGNGYLENELNEEDAKKLGLTEIATVTGRKRRVAPFNVKLAKESIRLNSATQIAITKLDTLFKDSYKVRNYSNLPLEAKKWIEDLEEELKVPITIIGTGEDSMDTIDLRKEKIGEE</sequence>
<feature type="binding site" description="in other chain" evidence="7">
    <location>
        <position position="251"/>
    </location>
    <ligand>
        <name>IMP</name>
        <dbReference type="ChEBI" id="CHEBI:58053"/>
        <note>ligand shared between dimeric partners</note>
    </ligand>
</feature>
<feature type="binding site" evidence="7">
    <location>
        <position position="40"/>
    </location>
    <ligand>
        <name>Mg(2+)</name>
        <dbReference type="ChEBI" id="CHEBI:18420"/>
    </ligand>
</feature>
<dbReference type="GO" id="GO:0044208">
    <property type="term" value="P:'de novo' AMP biosynthetic process"/>
    <property type="evidence" value="ECO:0007669"/>
    <property type="project" value="UniProtKB-UniRule"/>
</dbReference>
<dbReference type="UniPathway" id="UPA00075">
    <property type="reaction ID" value="UER00335"/>
</dbReference>
<feature type="binding site" description="in other chain" evidence="7">
    <location>
        <position position="122"/>
    </location>
    <ligand>
        <name>IMP</name>
        <dbReference type="ChEBI" id="CHEBI:58053"/>
        <note>ligand shared between dimeric partners</note>
    </ligand>
</feature>
<dbReference type="PANTHER" id="PTHR11846">
    <property type="entry name" value="ADENYLOSUCCINATE SYNTHETASE"/>
    <property type="match status" value="1"/>
</dbReference>